<accession>A0A6P1XYJ3</accession>
<feature type="signal peptide" evidence="1">
    <location>
        <begin position="1"/>
        <end position="29"/>
    </location>
</feature>
<evidence type="ECO:0000313" key="3">
    <source>
        <dbReference type="Proteomes" id="UP000464374"/>
    </source>
</evidence>
<dbReference type="AlphaFoldDB" id="A0A6P1XYJ3"/>
<evidence type="ECO:0008006" key="4">
    <source>
        <dbReference type="Google" id="ProtNLM"/>
    </source>
</evidence>
<feature type="chain" id="PRO_5026922536" description="Lipoprotein" evidence="1">
    <location>
        <begin position="30"/>
        <end position="229"/>
    </location>
</feature>
<dbReference type="KEGG" id="trz:GWP43_00210"/>
<dbReference type="EMBL" id="CP048020">
    <property type="protein sequence ID" value="QHX42140.1"/>
    <property type="molecule type" value="Genomic_DNA"/>
</dbReference>
<organism evidence="2 3">
    <name type="scientific">Treponema vincentii</name>
    <dbReference type="NCBI Taxonomy" id="69710"/>
    <lineage>
        <taxon>Bacteria</taxon>
        <taxon>Pseudomonadati</taxon>
        <taxon>Spirochaetota</taxon>
        <taxon>Spirochaetia</taxon>
        <taxon>Spirochaetales</taxon>
        <taxon>Treponemataceae</taxon>
        <taxon>Treponema</taxon>
    </lineage>
</organism>
<reference evidence="2 3" key="1">
    <citation type="submission" date="2020-01" db="EMBL/GenBank/DDBJ databases">
        <title>Complete genome sequence of a human oral phylogroup 1 Treponema sp. strain ATCC 700766, originally isolated from periodontitis dental plaque.</title>
        <authorList>
            <person name="Chan Y."/>
            <person name="Huo Y.-B."/>
            <person name="Yu X.-L."/>
            <person name="Zeng H."/>
            <person name="Leung W.-K."/>
            <person name="Watt R.M."/>
        </authorList>
    </citation>
    <scope>NUCLEOTIDE SEQUENCE [LARGE SCALE GENOMIC DNA]</scope>
    <source>
        <strain evidence="2 3">OMZ 804</strain>
    </source>
</reference>
<dbReference type="Proteomes" id="UP000464374">
    <property type="component" value="Chromosome"/>
</dbReference>
<protein>
    <recommendedName>
        <fullName evidence="4">Lipoprotein</fullName>
    </recommendedName>
</protein>
<keyword evidence="1" id="KW-0732">Signal</keyword>
<evidence type="ECO:0000313" key="2">
    <source>
        <dbReference type="EMBL" id="QHX42140.1"/>
    </source>
</evidence>
<sequence length="229" mass="26234">MKHLSFIYLLSFILIYTSCSFNTPSAVLAKEQRIYSYNQQGALTEWLAVFMLIEDNDGRNDYKGLILRENATDLEWALHRENTVFLQEAGYSKNTQWVGSNKFKYPRRFFPAGQYTLTASDLGGNKTEISFSLQEPQVITALPFEFTLENEQWMLHITHSNACSHFSLIMLSADLQPLTVYQLQKNDAERQNGSFEMLGNRPTDARYIQCFGENSDQSIGFLSTPLPLP</sequence>
<name>A0A6P1XYJ3_9SPIR</name>
<proteinExistence type="predicted"/>
<evidence type="ECO:0000256" key="1">
    <source>
        <dbReference type="SAM" id="SignalP"/>
    </source>
</evidence>
<gene>
    <name evidence="2" type="ORF">GWP43_00210</name>
</gene>